<proteinExistence type="predicted"/>
<feature type="binding site" evidence="3">
    <location>
        <position position="179"/>
    </location>
    <ligand>
        <name>Fe cation</name>
        <dbReference type="ChEBI" id="CHEBI:24875"/>
    </ligand>
</feature>
<evidence type="ECO:0000256" key="3">
    <source>
        <dbReference type="PROSITE-ProRule" id="PRU01249"/>
    </source>
</evidence>
<dbReference type="PROSITE" id="PS51371">
    <property type="entry name" value="CBS"/>
    <property type="match status" value="2"/>
</dbReference>
<protein>
    <submittedName>
        <fullName evidence="6">Inosine-5-monophosphate dehydrogenase</fullName>
    </submittedName>
</protein>
<organism evidence="6 7">
    <name type="scientific">Methanobacterium bryantii</name>
    <dbReference type="NCBI Taxonomy" id="2161"/>
    <lineage>
        <taxon>Archaea</taxon>
        <taxon>Methanobacteriati</taxon>
        <taxon>Methanobacteriota</taxon>
        <taxon>Methanomada group</taxon>
        <taxon>Methanobacteria</taxon>
        <taxon>Methanobacteriales</taxon>
        <taxon>Methanobacteriaceae</taxon>
        <taxon>Methanobacterium</taxon>
    </lineage>
</organism>
<dbReference type="Proteomes" id="UP000217784">
    <property type="component" value="Unassembled WGS sequence"/>
</dbReference>
<feature type="binding site" evidence="3">
    <location>
        <position position="163"/>
    </location>
    <ligand>
        <name>Zn(2+)</name>
        <dbReference type="ChEBI" id="CHEBI:29105"/>
    </ligand>
</feature>
<dbReference type="InterPro" id="IPR044065">
    <property type="entry name" value="ACP_MB"/>
</dbReference>
<dbReference type="RefSeq" id="WP_069584929.1">
    <property type="nucleotide sequence ID" value="NZ_LMVM01000012.1"/>
</dbReference>
<reference evidence="6 7" key="1">
    <citation type="journal article" date="2017" name="BMC Genomics">
        <title>Genomic analysis of methanogenic archaea reveals a shift towards energy conservation.</title>
        <authorList>
            <person name="Gilmore S.P."/>
            <person name="Henske J.K."/>
            <person name="Sexton J.A."/>
            <person name="Solomon K.V."/>
            <person name="Seppala S."/>
            <person name="Yoo J.I."/>
            <person name="Huyett L.M."/>
            <person name="Pressman A."/>
            <person name="Cogan J.Z."/>
            <person name="Kivenson V."/>
            <person name="Peng X."/>
            <person name="Tan Y."/>
            <person name="Valentine D.L."/>
            <person name="O'Malley M.A."/>
        </authorList>
    </citation>
    <scope>NUCLEOTIDE SEQUENCE [LARGE SCALE GENOMIC DNA]</scope>
    <source>
        <strain evidence="6 7">M.o.H.</strain>
    </source>
</reference>
<keyword evidence="3" id="KW-0408">Iron</keyword>
<dbReference type="InterPro" id="IPR046342">
    <property type="entry name" value="CBS_dom_sf"/>
</dbReference>
<name>A0A2A2H6U0_METBR</name>
<feature type="binding site" evidence="3">
    <location>
        <position position="182"/>
    </location>
    <ligand>
        <name>Zn(2+)</name>
        <dbReference type="ChEBI" id="CHEBI:29105"/>
    </ligand>
</feature>
<evidence type="ECO:0000313" key="6">
    <source>
        <dbReference type="EMBL" id="PAV05129.1"/>
    </source>
</evidence>
<keyword evidence="3" id="KW-0862">Zinc</keyword>
<evidence type="ECO:0000313" key="7">
    <source>
        <dbReference type="Proteomes" id="UP000217784"/>
    </source>
</evidence>
<dbReference type="PANTHER" id="PTHR48108:SF26">
    <property type="entry name" value="CBS DOMAIN-CONTAINING PROTEIN DDB_G0289609"/>
    <property type="match status" value="1"/>
</dbReference>
<dbReference type="AlphaFoldDB" id="A0A2A2H6U0"/>
<dbReference type="EMBL" id="LMVM01000012">
    <property type="protein sequence ID" value="PAV05129.1"/>
    <property type="molecule type" value="Genomic_DNA"/>
</dbReference>
<dbReference type="OrthoDB" id="43333at2157"/>
<sequence>MEMETKVTVNDAMTSNVVTVSSENSAADAAYLMSQNEVGCLIVKNNNEPEGIVTETDIINKVVAHDIKASEISIDAIMTKNLIKIDPGRELNEAARFMSKMNIRRLAVVKDGVLKGILTAKDIMAVSPELTEILVENARMENQKNQMDHENINPPVPGVCEACGNFMDDLDEIDGKFVCEDCKEDLEGDLI</sequence>
<feature type="binding site" evidence="3">
    <location>
        <position position="179"/>
    </location>
    <ligand>
        <name>Zn(2+)</name>
        <dbReference type="ChEBI" id="CHEBI:29105"/>
    </ligand>
</feature>
<dbReference type="PROSITE" id="PS51901">
    <property type="entry name" value="ACP_MB"/>
    <property type="match status" value="1"/>
</dbReference>
<keyword evidence="3" id="KW-0479">Metal-binding</keyword>
<keyword evidence="7" id="KW-1185">Reference proteome</keyword>
<keyword evidence="2" id="KW-0129">CBS domain</keyword>
<dbReference type="Pfam" id="PF00571">
    <property type="entry name" value="CBS"/>
    <property type="match status" value="2"/>
</dbReference>
<keyword evidence="1" id="KW-0677">Repeat</keyword>
<feature type="binding site" evidence="3">
    <location>
        <position position="182"/>
    </location>
    <ligand>
        <name>Fe cation</name>
        <dbReference type="ChEBI" id="CHEBI:24875"/>
    </ligand>
</feature>
<feature type="domain" description="ACP-type MB" evidence="5">
    <location>
        <begin position="155"/>
        <end position="189"/>
    </location>
</feature>
<dbReference type="InterPro" id="IPR051462">
    <property type="entry name" value="CBS_domain-containing"/>
</dbReference>
<feature type="binding site" evidence="3">
    <location>
        <position position="160"/>
    </location>
    <ligand>
        <name>Zn(2+)</name>
        <dbReference type="ChEBI" id="CHEBI:29105"/>
    </ligand>
</feature>
<comment type="caution">
    <text evidence="6">The sequence shown here is derived from an EMBL/GenBank/DDBJ whole genome shotgun (WGS) entry which is preliminary data.</text>
</comment>
<feature type="binding site" evidence="3">
    <location>
        <position position="160"/>
    </location>
    <ligand>
        <name>Fe cation</name>
        <dbReference type="ChEBI" id="CHEBI:24875"/>
    </ligand>
</feature>
<evidence type="ECO:0000256" key="2">
    <source>
        <dbReference type="PROSITE-ProRule" id="PRU00703"/>
    </source>
</evidence>
<dbReference type="Gene3D" id="3.10.580.10">
    <property type="entry name" value="CBS-domain"/>
    <property type="match status" value="1"/>
</dbReference>
<feature type="binding site" evidence="3">
    <location>
        <position position="163"/>
    </location>
    <ligand>
        <name>Fe cation</name>
        <dbReference type="ChEBI" id="CHEBI:24875"/>
    </ligand>
</feature>
<dbReference type="SMART" id="SM00116">
    <property type="entry name" value="CBS"/>
    <property type="match status" value="2"/>
</dbReference>
<gene>
    <name evidence="6" type="ORF">ASJ80_12640</name>
</gene>
<evidence type="ECO:0000259" key="5">
    <source>
        <dbReference type="PROSITE" id="PS51901"/>
    </source>
</evidence>
<accession>A0A2A2H6U0</accession>
<dbReference type="InterPro" id="IPR000644">
    <property type="entry name" value="CBS_dom"/>
</dbReference>
<feature type="domain" description="CBS" evidence="4">
    <location>
        <begin position="78"/>
        <end position="133"/>
    </location>
</feature>
<evidence type="ECO:0000259" key="4">
    <source>
        <dbReference type="PROSITE" id="PS51371"/>
    </source>
</evidence>
<dbReference type="PANTHER" id="PTHR48108">
    <property type="entry name" value="CBS DOMAIN-CONTAINING PROTEIN CBSX2, CHLOROPLASTIC"/>
    <property type="match status" value="1"/>
</dbReference>
<evidence type="ECO:0000256" key="1">
    <source>
        <dbReference type="ARBA" id="ARBA00022737"/>
    </source>
</evidence>
<dbReference type="SUPFAM" id="SSF54631">
    <property type="entry name" value="CBS-domain pair"/>
    <property type="match status" value="1"/>
</dbReference>
<feature type="domain" description="CBS" evidence="4">
    <location>
        <begin position="13"/>
        <end position="70"/>
    </location>
</feature>
<dbReference type="GO" id="GO:0046872">
    <property type="term" value="F:metal ion binding"/>
    <property type="evidence" value="ECO:0007669"/>
    <property type="project" value="UniProtKB-KW"/>
</dbReference>